<evidence type="ECO:0000256" key="1">
    <source>
        <dbReference type="SAM" id="MobiDB-lite"/>
    </source>
</evidence>
<evidence type="ECO:0000313" key="2">
    <source>
        <dbReference type="EMBL" id="MPC22557.1"/>
    </source>
</evidence>
<sequence length="175" mass="19469">MEEERQVRVARRALTHVQRWEVEEEVEEAWLADPGAAATVYLALAVERQATLPPRCTDRWRGELPVSRVCVWSGPANSTLRHGFGATEFGRRTRPSAHAAHGTSDSTDKVENERQVRVERLPARSGGFLEADEALDIEVSVGNLSFRGRQDGVMSPSYGGKAFGMTHPPYRVTRV</sequence>
<dbReference type="AlphaFoldDB" id="A0A5B7DN58"/>
<gene>
    <name evidence="2" type="ORF">E2C01_015573</name>
</gene>
<name>A0A5B7DN58_PORTR</name>
<evidence type="ECO:0000313" key="3">
    <source>
        <dbReference type="Proteomes" id="UP000324222"/>
    </source>
</evidence>
<reference evidence="2 3" key="1">
    <citation type="submission" date="2019-05" db="EMBL/GenBank/DDBJ databases">
        <title>Another draft genome of Portunus trituberculatus and its Hox gene families provides insights of decapod evolution.</title>
        <authorList>
            <person name="Jeong J.-H."/>
            <person name="Song I."/>
            <person name="Kim S."/>
            <person name="Choi T."/>
            <person name="Kim D."/>
            <person name="Ryu S."/>
            <person name="Kim W."/>
        </authorList>
    </citation>
    <scope>NUCLEOTIDE SEQUENCE [LARGE SCALE GENOMIC DNA]</scope>
    <source>
        <tissue evidence="2">Muscle</tissue>
    </source>
</reference>
<feature type="region of interest" description="Disordered" evidence="1">
    <location>
        <begin position="90"/>
        <end position="113"/>
    </location>
</feature>
<keyword evidence="3" id="KW-1185">Reference proteome</keyword>
<comment type="caution">
    <text evidence="2">The sequence shown here is derived from an EMBL/GenBank/DDBJ whole genome shotgun (WGS) entry which is preliminary data.</text>
</comment>
<organism evidence="2 3">
    <name type="scientific">Portunus trituberculatus</name>
    <name type="common">Swimming crab</name>
    <name type="synonym">Neptunus trituberculatus</name>
    <dbReference type="NCBI Taxonomy" id="210409"/>
    <lineage>
        <taxon>Eukaryota</taxon>
        <taxon>Metazoa</taxon>
        <taxon>Ecdysozoa</taxon>
        <taxon>Arthropoda</taxon>
        <taxon>Crustacea</taxon>
        <taxon>Multicrustacea</taxon>
        <taxon>Malacostraca</taxon>
        <taxon>Eumalacostraca</taxon>
        <taxon>Eucarida</taxon>
        <taxon>Decapoda</taxon>
        <taxon>Pleocyemata</taxon>
        <taxon>Brachyura</taxon>
        <taxon>Eubrachyura</taxon>
        <taxon>Portunoidea</taxon>
        <taxon>Portunidae</taxon>
        <taxon>Portuninae</taxon>
        <taxon>Portunus</taxon>
    </lineage>
</organism>
<dbReference type="EMBL" id="VSRR010001101">
    <property type="protein sequence ID" value="MPC22557.1"/>
    <property type="molecule type" value="Genomic_DNA"/>
</dbReference>
<dbReference type="Proteomes" id="UP000324222">
    <property type="component" value="Unassembled WGS sequence"/>
</dbReference>
<accession>A0A5B7DN58</accession>
<proteinExistence type="predicted"/>
<protein>
    <submittedName>
        <fullName evidence="2">Uncharacterized protein</fullName>
    </submittedName>
</protein>